<sequence>MFPARMNTQNTPGNNFSEIPPSNQLQLALQNAFDNNDGTVTKNNEASDLGTILVANSDDAHEGDITMEGDGNSTGNPKAMDLQMDTYIATKGPEPRTESTVNKNKHLIGYAMVNLALPRCGGKEPSFITGPVQRDISKKILDSLIEATMTMYLHNTPQTVIVILMNESDFDHNSCQMVGNKDQVKSWQDLHFTRSIKQRSCQGFS</sequence>
<evidence type="ECO:0000313" key="2">
    <source>
        <dbReference type="Proteomes" id="UP001142393"/>
    </source>
</evidence>
<proteinExistence type="predicted"/>
<gene>
    <name evidence="1" type="ORF">DFH05DRAFT_1559374</name>
</gene>
<comment type="caution">
    <text evidence="1">The sequence shown here is derived from an EMBL/GenBank/DDBJ whole genome shotgun (WGS) entry which is preliminary data.</text>
</comment>
<evidence type="ECO:0000313" key="1">
    <source>
        <dbReference type="EMBL" id="KAJ3741608.1"/>
    </source>
</evidence>
<dbReference type="EMBL" id="JANVFU010000012">
    <property type="protein sequence ID" value="KAJ3741608.1"/>
    <property type="molecule type" value="Genomic_DNA"/>
</dbReference>
<organism evidence="1 2">
    <name type="scientific">Lentinula detonsa</name>
    <dbReference type="NCBI Taxonomy" id="2804962"/>
    <lineage>
        <taxon>Eukaryota</taxon>
        <taxon>Fungi</taxon>
        <taxon>Dikarya</taxon>
        <taxon>Basidiomycota</taxon>
        <taxon>Agaricomycotina</taxon>
        <taxon>Agaricomycetes</taxon>
        <taxon>Agaricomycetidae</taxon>
        <taxon>Agaricales</taxon>
        <taxon>Marasmiineae</taxon>
        <taxon>Omphalotaceae</taxon>
        <taxon>Lentinula</taxon>
    </lineage>
</organism>
<keyword evidence="2" id="KW-1185">Reference proteome</keyword>
<name>A0A9W8NVK5_9AGAR</name>
<dbReference type="Proteomes" id="UP001142393">
    <property type="component" value="Unassembled WGS sequence"/>
</dbReference>
<dbReference type="AlphaFoldDB" id="A0A9W8NVK5"/>
<accession>A0A9W8NVK5</accession>
<protein>
    <submittedName>
        <fullName evidence="1">Uncharacterized protein</fullName>
    </submittedName>
</protein>
<reference evidence="1 2" key="1">
    <citation type="journal article" date="2023" name="Proc. Natl. Acad. Sci. U.S.A.">
        <title>A global phylogenomic analysis of the shiitake genus Lentinula.</title>
        <authorList>
            <person name="Sierra-Patev S."/>
            <person name="Min B."/>
            <person name="Naranjo-Ortiz M."/>
            <person name="Looney B."/>
            <person name="Konkel Z."/>
            <person name="Slot J.C."/>
            <person name="Sakamoto Y."/>
            <person name="Steenwyk J.L."/>
            <person name="Rokas A."/>
            <person name="Carro J."/>
            <person name="Camarero S."/>
            <person name="Ferreira P."/>
            <person name="Molpeceres G."/>
            <person name="Ruiz-Duenas F.J."/>
            <person name="Serrano A."/>
            <person name="Henrissat B."/>
            <person name="Drula E."/>
            <person name="Hughes K.W."/>
            <person name="Mata J.L."/>
            <person name="Ishikawa N.K."/>
            <person name="Vargas-Isla R."/>
            <person name="Ushijima S."/>
            <person name="Smith C.A."/>
            <person name="Donoghue J."/>
            <person name="Ahrendt S."/>
            <person name="Andreopoulos W."/>
            <person name="He G."/>
            <person name="LaButti K."/>
            <person name="Lipzen A."/>
            <person name="Ng V."/>
            <person name="Riley R."/>
            <person name="Sandor L."/>
            <person name="Barry K."/>
            <person name="Martinez A.T."/>
            <person name="Xiao Y."/>
            <person name="Gibbons J.G."/>
            <person name="Terashima K."/>
            <person name="Grigoriev I.V."/>
            <person name="Hibbett D."/>
        </authorList>
    </citation>
    <scope>NUCLEOTIDE SEQUENCE [LARGE SCALE GENOMIC DNA]</scope>
    <source>
        <strain evidence="1 2">TFB7810</strain>
    </source>
</reference>